<protein>
    <submittedName>
        <fullName evidence="4">NAD(P)-binding protein</fullName>
    </submittedName>
</protein>
<dbReference type="GO" id="GO:0016491">
    <property type="term" value="F:oxidoreductase activity"/>
    <property type="evidence" value="ECO:0007669"/>
    <property type="project" value="UniProtKB-KW"/>
</dbReference>
<dbReference type="PRINTS" id="PR00081">
    <property type="entry name" value="GDHRDH"/>
</dbReference>
<accession>A0A165C8B2</accession>
<dbReference type="InterPro" id="IPR002347">
    <property type="entry name" value="SDR_fam"/>
</dbReference>
<dbReference type="Pfam" id="PF23441">
    <property type="entry name" value="SDR"/>
    <property type="match status" value="1"/>
</dbReference>
<dbReference type="InterPro" id="IPR051122">
    <property type="entry name" value="SDR_DHRS6-like"/>
</dbReference>
<dbReference type="STRING" id="1353952.A0A165C8B2"/>
<proteinExistence type="inferred from homology"/>
<sequence>MSVATPQSAPSIRHLVGKFVVVVGGSSGVGYCVARVALEYGAKVLISSSNQTKVDAAVSRLLKTNPLFDGSISGLTVNAKDVKSIESFWDKVGKFDHLVWTAGDSVRPDFMQQDIETQKAFFDVRFWAPVISAKYAQEKGLFNPGASMTMSTGVVNRHPMKGFAIGAAVSGAIDSVTRGLAVELAPVRVNTVSMGGVETELWDGLIPDIHMKEATKKFLIEHSLVKHLAQPEEIAEAYLFVMKCTNVTGQTIEVEGGALLT</sequence>
<dbReference type="OrthoDB" id="294295at2759"/>
<dbReference type="PANTHER" id="PTHR43477:SF1">
    <property type="entry name" value="DIHYDROANTICAPSIN 7-DEHYDROGENASE"/>
    <property type="match status" value="1"/>
</dbReference>
<dbReference type="InterPro" id="IPR057571">
    <property type="entry name" value="SDR_PhqE-like"/>
</dbReference>
<dbReference type="Proteomes" id="UP000076842">
    <property type="component" value="Unassembled WGS sequence"/>
</dbReference>
<evidence type="ECO:0000313" key="5">
    <source>
        <dbReference type="Proteomes" id="UP000076842"/>
    </source>
</evidence>
<keyword evidence="3" id="KW-0560">Oxidoreductase</keyword>
<dbReference type="EMBL" id="KV424180">
    <property type="protein sequence ID" value="KZT50394.1"/>
    <property type="molecule type" value="Genomic_DNA"/>
</dbReference>
<dbReference type="InParanoid" id="A0A165C8B2"/>
<evidence type="ECO:0000256" key="2">
    <source>
        <dbReference type="ARBA" id="ARBA00022857"/>
    </source>
</evidence>
<organism evidence="4 5">
    <name type="scientific">Calocera cornea HHB12733</name>
    <dbReference type="NCBI Taxonomy" id="1353952"/>
    <lineage>
        <taxon>Eukaryota</taxon>
        <taxon>Fungi</taxon>
        <taxon>Dikarya</taxon>
        <taxon>Basidiomycota</taxon>
        <taxon>Agaricomycotina</taxon>
        <taxon>Dacrymycetes</taxon>
        <taxon>Dacrymycetales</taxon>
        <taxon>Dacrymycetaceae</taxon>
        <taxon>Calocera</taxon>
    </lineage>
</organism>
<gene>
    <name evidence="4" type="ORF">CALCODRAFT_559129</name>
</gene>
<dbReference type="Gene3D" id="3.40.50.720">
    <property type="entry name" value="NAD(P)-binding Rossmann-like Domain"/>
    <property type="match status" value="1"/>
</dbReference>
<keyword evidence="5" id="KW-1185">Reference proteome</keyword>
<dbReference type="SUPFAM" id="SSF51735">
    <property type="entry name" value="NAD(P)-binding Rossmann-fold domains"/>
    <property type="match status" value="1"/>
</dbReference>
<name>A0A165C8B2_9BASI</name>
<dbReference type="AlphaFoldDB" id="A0A165C8B2"/>
<dbReference type="InterPro" id="IPR036291">
    <property type="entry name" value="NAD(P)-bd_dom_sf"/>
</dbReference>
<evidence type="ECO:0000256" key="1">
    <source>
        <dbReference type="ARBA" id="ARBA00006484"/>
    </source>
</evidence>
<reference evidence="4 5" key="1">
    <citation type="journal article" date="2016" name="Mol. Biol. Evol.">
        <title>Comparative Genomics of Early-Diverging Mushroom-Forming Fungi Provides Insights into the Origins of Lignocellulose Decay Capabilities.</title>
        <authorList>
            <person name="Nagy L.G."/>
            <person name="Riley R."/>
            <person name="Tritt A."/>
            <person name="Adam C."/>
            <person name="Daum C."/>
            <person name="Floudas D."/>
            <person name="Sun H."/>
            <person name="Yadav J.S."/>
            <person name="Pangilinan J."/>
            <person name="Larsson K.H."/>
            <person name="Matsuura K."/>
            <person name="Barry K."/>
            <person name="Labutti K."/>
            <person name="Kuo R."/>
            <person name="Ohm R.A."/>
            <person name="Bhattacharya S.S."/>
            <person name="Shirouzu T."/>
            <person name="Yoshinaga Y."/>
            <person name="Martin F.M."/>
            <person name="Grigoriev I.V."/>
            <person name="Hibbett D.S."/>
        </authorList>
    </citation>
    <scope>NUCLEOTIDE SEQUENCE [LARGE SCALE GENOMIC DNA]</scope>
    <source>
        <strain evidence="4 5">HHB12733</strain>
    </source>
</reference>
<keyword evidence="2" id="KW-0521">NADP</keyword>
<comment type="similarity">
    <text evidence="1">Belongs to the short-chain dehydrogenases/reductases (SDR) family.</text>
</comment>
<evidence type="ECO:0000313" key="4">
    <source>
        <dbReference type="EMBL" id="KZT50394.1"/>
    </source>
</evidence>
<evidence type="ECO:0000256" key="3">
    <source>
        <dbReference type="ARBA" id="ARBA00023002"/>
    </source>
</evidence>
<dbReference type="PANTHER" id="PTHR43477">
    <property type="entry name" value="DIHYDROANTICAPSIN 7-DEHYDROGENASE"/>
    <property type="match status" value="1"/>
</dbReference>